<keyword evidence="11" id="KW-1185">Reference proteome</keyword>
<dbReference type="SUPFAM" id="SSF54980">
    <property type="entry name" value="EF-G C-terminal domain-like"/>
    <property type="match status" value="1"/>
</dbReference>
<dbReference type="KEGG" id="bci:BCI_0580"/>
<dbReference type="PANTHER" id="PTHR10229">
    <property type="entry name" value="GTP-BINDING PROTEIN HFLX"/>
    <property type="match status" value="1"/>
</dbReference>
<dbReference type="InterPro" id="IPR032305">
    <property type="entry name" value="GTP-bd_M"/>
</dbReference>
<comment type="subcellular location">
    <subcellularLocation>
        <location evidence="6">Cytoplasm</location>
    </subcellularLocation>
    <text evidence="6">May associate with membranes.</text>
</comment>
<evidence type="ECO:0000256" key="4">
    <source>
        <dbReference type="ARBA" id="ARBA00022842"/>
    </source>
</evidence>
<dbReference type="HOGENOM" id="CLU_019597_2_1_6"/>
<comment type="similarity">
    <text evidence="6">Belongs to the TRAFAC class OBG-HflX-like GTPase superfamily. HflX GTPase family.</text>
</comment>
<dbReference type="OrthoDB" id="9812272at2"/>
<dbReference type="PANTHER" id="PTHR10229:SF0">
    <property type="entry name" value="GTP-BINDING PROTEIN 6-RELATED"/>
    <property type="match status" value="1"/>
</dbReference>
<name>Q1LSQ6_BAUCH</name>
<comment type="subunit">
    <text evidence="6">Monomer. Associates with the 50S ribosomal subunit.</text>
</comment>
<dbReference type="InterPro" id="IPR016496">
    <property type="entry name" value="GTPase_HflX"/>
</dbReference>
<dbReference type="SUPFAM" id="SSF52540">
    <property type="entry name" value="P-loop containing nucleoside triphosphate hydrolases"/>
    <property type="match status" value="1"/>
</dbReference>
<evidence type="ECO:0000256" key="5">
    <source>
        <dbReference type="ARBA" id="ARBA00023134"/>
    </source>
</evidence>
<feature type="binding site" evidence="7">
    <location>
        <begin position="203"/>
        <end position="210"/>
    </location>
    <ligand>
        <name>GTP</name>
        <dbReference type="ChEBI" id="CHEBI:37565"/>
    </ligand>
</feature>
<dbReference type="GO" id="GO:0097216">
    <property type="term" value="F:guanosine tetraphosphate binding"/>
    <property type="evidence" value="ECO:0007669"/>
    <property type="project" value="UniProtKB-ARBA"/>
</dbReference>
<feature type="binding site" evidence="7">
    <location>
        <begin position="228"/>
        <end position="232"/>
    </location>
    <ligand>
        <name>GTP</name>
        <dbReference type="ChEBI" id="CHEBI:37565"/>
    </ligand>
</feature>
<dbReference type="Gene3D" id="3.40.50.11060">
    <property type="entry name" value="GTPase HflX, N-terminal domain"/>
    <property type="match status" value="1"/>
</dbReference>
<evidence type="ECO:0000256" key="2">
    <source>
        <dbReference type="ARBA" id="ARBA00022723"/>
    </source>
</evidence>
<gene>
    <name evidence="6 10" type="primary">hflX</name>
    <name evidence="10" type="ordered locus">BCI_0580</name>
</gene>
<evidence type="ECO:0000256" key="8">
    <source>
        <dbReference type="PIRSR" id="PIRSR006809-2"/>
    </source>
</evidence>
<organism evidence="10 11">
    <name type="scientific">Baumannia cicadellinicola subsp. Homalodisca coagulata</name>
    <dbReference type="NCBI Taxonomy" id="374463"/>
    <lineage>
        <taxon>Bacteria</taxon>
        <taxon>Pseudomonadati</taxon>
        <taxon>Pseudomonadota</taxon>
        <taxon>Gammaproteobacteria</taxon>
        <taxon>Candidatus Palibaumannia</taxon>
    </lineage>
</organism>
<dbReference type="GO" id="GO:0005737">
    <property type="term" value="C:cytoplasm"/>
    <property type="evidence" value="ECO:0007669"/>
    <property type="project" value="UniProtKB-SubCell"/>
</dbReference>
<dbReference type="FunFam" id="3.40.50.300:FF:000173">
    <property type="entry name" value="GTPase HflX"/>
    <property type="match status" value="1"/>
</dbReference>
<evidence type="ECO:0000256" key="7">
    <source>
        <dbReference type="PIRSR" id="PIRSR006809-1"/>
    </source>
</evidence>
<feature type="binding site" evidence="8">
    <location>
        <position position="210"/>
    </location>
    <ligand>
        <name>Mg(2+)</name>
        <dbReference type="ChEBI" id="CHEBI:18420"/>
    </ligand>
</feature>
<comment type="function">
    <text evidence="6">GTPase that associates with the 50S ribosomal subunit and may have a role during protein synthesis or ribosome biogenesis.</text>
</comment>
<dbReference type="Gene3D" id="6.10.250.2860">
    <property type="match status" value="1"/>
</dbReference>
<dbReference type="PRINTS" id="PR00326">
    <property type="entry name" value="GTP1OBG"/>
</dbReference>
<dbReference type="AlphaFoldDB" id="Q1LSQ6"/>
<evidence type="ECO:0000256" key="1">
    <source>
        <dbReference type="ARBA" id="ARBA00022490"/>
    </source>
</evidence>
<accession>Q1LSQ6</accession>
<dbReference type="GO" id="GO:0046872">
    <property type="term" value="F:metal ion binding"/>
    <property type="evidence" value="ECO:0007669"/>
    <property type="project" value="UniProtKB-KW"/>
</dbReference>
<keyword evidence="3 6" id="KW-0547">Nucleotide-binding</keyword>
<keyword evidence="4 8" id="KW-0460">Magnesium</keyword>
<keyword evidence="1 6" id="KW-0963">Cytoplasm</keyword>
<feature type="binding site" evidence="7">
    <location>
        <begin position="342"/>
        <end position="344"/>
    </location>
    <ligand>
        <name>GTP</name>
        <dbReference type="ChEBI" id="CHEBI:37565"/>
    </ligand>
</feature>
<evidence type="ECO:0000313" key="10">
    <source>
        <dbReference type="EMBL" id="ABF14317.1"/>
    </source>
</evidence>
<feature type="domain" description="Hflx-type G" evidence="9">
    <location>
        <begin position="197"/>
        <end position="364"/>
    </location>
</feature>
<protein>
    <recommendedName>
        <fullName evidence="6">GTPase HflX</fullName>
    </recommendedName>
    <alternativeName>
        <fullName evidence="6">GTP-binding protein HflX</fullName>
    </alternativeName>
</protein>
<sequence>MFNCSKFGTQAILVHIFFTKDHNKADIKEFETLVLSAGLSVLDIVTCSRKEPNSKYFVGEGKAEEIAEKVKISSASVVIFDHALSPAQERNLECLCQCRVIDRTGLILSIFSQRARTHEGKLQVELAQLRYIATRLVRGWTHLERQKGGISLLRGPGETQLETDRRLLRNRMNTIKLRLAKVERRREQGRYARASIPTILLVGYTNAGKSTLFNSITEASVDVADKLFTTLDPTLKRLNIPTIGNIVLADTVGFIQHLPHHLVASFKSTLQETQQAKLLLHIVDATDQCINIKIDAVKKVLVEINANHISTLLVMNKIDQLDNFIPRIDRNTDNEPVRVWLSAQNADGITLLMQALSELLIRKHKIIRYNLRLPPQASRLRSLFYQLQAIEQEWSEQDGSIRLLVKIPIVQWYRLCKREVELLDYLV</sequence>
<dbReference type="FunFam" id="3.40.50.11060:FF:000001">
    <property type="entry name" value="GTPase HflX"/>
    <property type="match status" value="1"/>
</dbReference>
<evidence type="ECO:0000259" key="9">
    <source>
        <dbReference type="PROSITE" id="PS51705"/>
    </source>
</evidence>
<dbReference type="InterPro" id="IPR006073">
    <property type="entry name" value="GTP-bd"/>
</dbReference>
<dbReference type="CDD" id="cd01878">
    <property type="entry name" value="HflX"/>
    <property type="match status" value="1"/>
</dbReference>
<dbReference type="PIRSF" id="PIRSF006809">
    <property type="entry name" value="GTP-binding_hflX_prd"/>
    <property type="match status" value="1"/>
</dbReference>
<comment type="cofactor">
    <cofactor evidence="8">
        <name>Mg(2+)</name>
        <dbReference type="ChEBI" id="CHEBI:18420"/>
    </cofactor>
</comment>
<dbReference type="PROSITE" id="PS51705">
    <property type="entry name" value="G_HFLX"/>
    <property type="match status" value="1"/>
</dbReference>
<dbReference type="EMBL" id="CP000238">
    <property type="protein sequence ID" value="ABF14317.1"/>
    <property type="molecule type" value="Genomic_DNA"/>
</dbReference>
<dbReference type="STRING" id="374463.BCI_0580"/>
<dbReference type="NCBIfam" id="NF008280">
    <property type="entry name" value="PRK11058.1"/>
    <property type="match status" value="1"/>
</dbReference>
<dbReference type="GO" id="GO:0003924">
    <property type="term" value="F:GTPase activity"/>
    <property type="evidence" value="ECO:0007669"/>
    <property type="project" value="UniProtKB-UniRule"/>
</dbReference>
<dbReference type="GO" id="GO:0043022">
    <property type="term" value="F:ribosome binding"/>
    <property type="evidence" value="ECO:0007669"/>
    <property type="project" value="TreeGrafter"/>
</dbReference>
<evidence type="ECO:0000256" key="3">
    <source>
        <dbReference type="ARBA" id="ARBA00022741"/>
    </source>
</evidence>
<keyword evidence="5 6" id="KW-0342">GTP-binding</keyword>
<dbReference type="InterPro" id="IPR030394">
    <property type="entry name" value="G_HFLX_dom"/>
</dbReference>
<dbReference type="InterPro" id="IPR027417">
    <property type="entry name" value="P-loop_NTPase"/>
</dbReference>
<dbReference type="Pfam" id="PF16360">
    <property type="entry name" value="GTP-bdg_M"/>
    <property type="match status" value="1"/>
</dbReference>
<proteinExistence type="inferred from homology"/>
<dbReference type="HAMAP" id="MF_00900">
    <property type="entry name" value="GTPase_HflX"/>
    <property type="match status" value="1"/>
</dbReference>
<dbReference type="InterPro" id="IPR042108">
    <property type="entry name" value="GTPase_HflX_N_sf"/>
</dbReference>
<dbReference type="GO" id="GO:0005525">
    <property type="term" value="F:GTP binding"/>
    <property type="evidence" value="ECO:0007669"/>
    <property type="project" value="UniProtKB-UniRule"/>
</dbReference>
<dbReference type="Pfam" id="PF01926">
    <property type="entry name" value="MMR_HSR1"/>
    <property type="match status" value="1"/>
</dbReference>
<dbReference type="InterPro" id="IPR025121">
    <property type="entry name" value="GTPase_HflX_N"/>
</dbReference>
<dbReference type="Proteomes" id="UP000002427">
    <property type="component" value="Chromosome"/>
</dbReference>
<feature type="binding site" evidence="8">
    <location>
        <position position="230"/>
    </location>
    <ligand>
        <name>Mg(2+)</name>
        <dbReference type="ChEBI" id="CHEBI:18420"/>
    </ligand>
</feature>
<evidence type="ECO:0000256" key="6">
    <source>
        <dbReference type="HAMAP-Rule" id="MF_00900"/>
    </source>
</evidence>
<feature type="binding site" evidence="7">
    <location>
        <begin position="250"/>
        <end position="253"/>
    </location>
    <ligand>
        <name>GTP</name>
        <dbReference type="ChEBI" id="CHEBI:37565"/>
    </ligand>
</feature>
<keyword evidence="2 8" id="KW-0479">Metal-binding</keyword>
<dbReference type="NCBIfam" id="TIGR03156">
    <property type="entry name" value="GTP_HflX"/>
    <property type="match status" value="1"/>
</dbReference>
<dbReference type="Gene3D" id="3.40.50.300">
    <property type="entry name" value="P-loop containing nucleotide triphosphate hydrolases"/>
    <property type="match status" value="1"/>
</dbReference>
<reference evidence="10 11" key="1">
    <citation type="journal article" date="2006" name="PLoS Biol.">
        <title>Metabolic complementarity and genomics of the dual bacterial symbiosis of sharpshooters.</title>
        <authorList>
            <person name="Wu D."/>
            <person name="Daugherty S.C."/>
            <person name="Van Aken S.E."/>
            <person name="Pai G.H."/>
            <person name="Watkins K.L."/>
            <person name="Khouri H."/>
            <person name="Tallon L.J."/>
            <person name="Zaborsky J.M."/>
            <person name="Dunbar H.E."/>
            <person name="Tran P.L."/>
            <person name="Moran N.A."/>
            <person name="Eisen J.A."/>
        </authorList>
    </citation>
    <scope>NUCLEOTIDE SEQUENCE [LARGE SCALE GENOMIC DNA]</scope>
    <source>
        <strain evidence="10">Hc</strain>
    </source>
</reference>
<evidence type="ECO:0000313" key="11">
    <source>
        <dbReference type="Proteomes" id="UP000002427"/>
    </source>
</evidence>
<dbReference type="RefSeq" id="WP_011520741.1">
    <property type="nucleotide sequence ID" value="NC_007984.1"/>
</dbReference>
<dbReference type="InterPro" id="IPR035647">
    <property type="entry name" value="EFG_III/V"/>
</dbReference>
<dbReference type="Pfam" id="PF13167">
    <property type="entry name" value="GTP-bdg_N"/>
    <property type="match status" value="1"/>
</dbReference>
<feature type="binding site" evidence="7">
    <location>
        <begin position="316"/>
        <end position="319"/>
    </location>
    <ligand>
        <name>GTP</name>
        <dbReference type="ChEBI" id="CHEBI:37565"/>
    </ligand>
</feature>